<protein>
    <submittedName>
        <fullName evidence="1">Putative ovule protein</fullName>
    </submittedName>
</protein>
<proteinExistence type="predicted"/>
<name>A0A0V0GPP8_SOLCH</name>
<dbReference type="AlphaFoldDB" id="A0A0V0GPP8"/>
<reference evidence="1" key="1">
    <citation type="submission" date="2015-12" db="EMBL/GenBank/DDBJ databases">
        <title>Gene expression during late stages of embryo sac development: a critical building block for successful pollen-pistil interactions.</title>
        <authorList>
            <person name="Liu Y."/>
            <person name="Joly V."/>
            <person name="Sabar M."/>
            <person name="Matton D.P."/>
        </authorList>
    </citation>
    <scope>NUCLEOTIDE SEQUENCE</scope>
</reference>
<organism evidence="1">
    <name type="scientific">Solanum chacoense</name>
    <name type="common">Chaco potato</name>
    <dbReference type="NCBI Taxonomy" id="4108"/>
    <lineage>
        <taxon>Eukaryota</taxon>
        <taxon>Viridiplantae</taxon>
        <taxon>Streptophyta</taxon>
        <taxon>Embryophyta</taxon>
        <taxon>Tracheophyta</taxon>
        <taxon>Spermatophyta</taxon>
        <taxon>Magnoliopsida</taxon>
        <taxon>eudicotyledons</taxon>
        <taxon>Gunneridae</taxon>
        <taxon>Pentapetalae</taxon>
        <taxon>asterids</taxon>
        <taxon>lamiids</taxon>
        <taxon>Solanales</taxon>
        <taxon>Solanaceae</taxon>
        <taxon>Solanoideae</taxon>
        <taxon>Solaneae</taxon>
        <taxon>Solanum</taxon>
    </lineage>
</organism>
<evidence type="ECO:0000313" key="1">
    <source>
        <dbReference type="EMBL" id="JAP10149.1"/>
    </source>
</evidence>
<accession>A0A0V0GPP8</accession>
<dbReference type="EMBL" id="GEDG01033649">
    <property type="protein sequence ID" value="JAP10149.1"/>
    <property type="molecule type" value="Transcribed_RNA"/>
</dbReference>
<sequence>MTIYFSVCINKCCIYLGKFCCLSSCDHLLMQGSHVSSLFFLHVCSKSFPVVKESLNILIF</sequence>